<keyword evidence="7 10" id="KW-0472">Membrane</keyword>
<keyword evidence="12" id="KW-1185">Reference proteome</keyword>
<reference evidence="11" key="2">
    <citation type="submission" date="2022-10" db="EMBL/GenBank/DDBJ databases">
        <authorList>
            <consortium name="ENA_rothamsted_submissions"/>
            <consortium name="culmorum"/>
            <person name="King R."/>
        </authorList>
    </citation>
    <scope>NUCLEOTIDE SEQUENCE</scope>
</reference>
<evidence type="ECO:0008006" key="13">
    <source>
        <dbReference type="Google" id="ProtNLM"/>
    </source>
</evidence>
<dbReference type="Proteomes" id="UP001153620">
    <property type="component" value="Chromosome 2"/>
</dbReference>
<feature type="transmembrane region" description="Helical" evidence="10">
    <location>
        <begin position="69"/>
        <end position="90"/>
    </location>
</feature>
<dbReference type="GO" id="GO:0007165">
    <property type="term" value="P:signal transduction"/>
    <property type="evidence" value="ECO:0007669"/>
    <property type="project" value="UniProtKB-KW"/>
</dbReference>
<feature type="transmembrane region" description="Helical" evidence="10">
    <location>
        <begin position="257"/>
        <end position="281"/>
    </location>
</feature>
<keyword evidence="8" id="KW-0675">Receptor</keyword>
<keyword evidence="4 10" id="KW-0812">Transmembrane</keyword>
<evidence type="ECO:0000313" key="12">
    <source>
        <dbReference type="Proteomes" id="UP001153620"/>
    </source>
</evidence>
<evidence type="ECO:0000256" key="7">
    <source>
        <dbReference type="ARBA" id="ARBA00023136"/>
    </source>
</evidence>
<keyword evidence="9" id="KW-0807">Transducer</keyword>
<dbReference type="GO" id="GO:0005549">
    <property type="term" value="F:odorant binding"/>
    <property type="evidence" value="ECO:0007669"/>
    <property type="project" value="InterPro"/>
</dbReference>
<keyword evidence="5" id="KW-0552">Olfaction</keyword>
<evidence type="ECO:0000256" key="6">
    <source>
        <dbReference type="ARBA" id="ARBA00022989"/>
    </source>
</evidence>
<evidence type="ECO:0000256" key="10">
    <source>
        <dbReference type="SAM" id="Phobius"/>
    </source>
</evidence>
<evidence type="ECO:0000256" key="3">
    <source>
        <dbReference type="ARBA" id="ARBA00022606"/>
    </source>
</evidence>
<name>A0A9N9RUE5_9DIPT</name>
<dbReference type="GO" id="GO:0005886">
    <property type="term" value="C:plasma membrane"/>
    <property type="evidence" value="ECO:0007669"/>
    <property type="project" value="TreeGrafter"/>
</dbReference>
<comment type="subcellular location">
    <subcellularLocation>
        <location evidence="1">Cell membrane</location>
        <topology evidence="1">Multi-pass membrane protein</topology>
    </subcellularLocation>
</comment>
<dbReference type="Pfam" id="PF02949">
    <property type="entry name" value="7tm_6"/>
    <property type="match status" value="2"/>
</dbReference>
<feature type="transmembrane region" description="Helical" evidence="10">
    <location>
        <begin position="514"/>
        <end position="541"/>
    </location>
</feature>
<keyword evidence="6 10" id="KW-1133">Transmembrane helix</keyword>
<gene>
    <name evidence="11" type="ORF">CHIRRI_LOCUS6570</name>
</gene>
<dbReference type="AlphaFoldDB" id="A0A9N9RUE5"/>
<evidence type="ECO:0000256" key="5">
    <source>
        <dbReference type="ARBA" id="ARBA00022725"/>
    </source>
</evidence>
<accession>A0A9N9RUE5</accession>
<feature type="transmembrane region" description="Helical" evidence="10">
    <location>
        <begin position="382"/>
        <end position="403"/>
    </location>
</feature>
<dbReference type="EMBL" id="OU895878">
    <property type="protein sequence ID" value="CAG9803672.1"/>
    <property type="molecule type" value="Genomic_DNA"/>
</dbReference>
<keyword evidence="3" id="KW-0716">Sensory transduction</keyword>
<keyword evidence="2" id="KW-1003">Cell membrane</keyword>
<evidence type="ECO:0000256" key="4">
    <source>
        <dbReference type="ARBA" id="ARBA00022692"/>
    </source>
</evidence>
<feature type="transmembrane region" description="Helical" evidence="10">
    <location>
        <begin position="122"/>
        <end position="143"/>
    </location>
</feature>
<dbReference type="InterPro" id="IPR004117">
    <property type="entry name" value="7tm6_olfct_rcpt"/>
</dbReference>
<evidence type="ECO:0000256" key="1">
    <source>
        <dbReference type="ARBA" id="ARBA00004651"/>
    </source>
</evidence>
<feature type="transmembrane region" description="Helical" evidence="10">
    <location>
        <begin position="439"/>
        <end position="463"/>
    </location>
</feature>
<proteinExistence type="predicted"/>
<organism evidence="11 12">
    <name type="scientific">Chironomus riparius</name>
    <dbReference type="NCBI Taxonomy" id="315576"/>
    <lineage>
        <taxon>Eukaryota</taxon>
        <taxon>Metazoa</taxon>
        <taxon>Ecdysozoa</taxon>
        <taxon>Arthropoda</taxon>
        <taxon>Hexapoda</taxon>
        <taxon>Insecta</taxon>
        <taxon>Pterygota</taxon>
        <taxon>Neoptera</taxon>
        <taxon>Endopterygota</taxon>
        <taxon>Diptera</taxon>
        <taxon>Nematocera</taxon>
        <taxon>Chironomoidea</taxon>
        <taxon>Chironomidae</taxon>
        <taxon>Chironominae</taxon>
        <taxon>Chironomus</taxon>
    </lineage>
</organism>
<evidence type="ECO:0000256" key="2">
    <source>
        <dbReference type="ARBA" id="ARBA00022475"/>
    </source>
</evidence>
<feature type="transmembrane region" description="Helical" evidence="10">
    <location>
        <begin position="547"/>
        <end position="568"/>
    </location>
</feature>
<evidence type="ECO:0000256" key="9">
    <source>
        <dbReference type="ARBA" id="ARBA00023224"/>
    </source>
</evidence>
<protein>
    <recommendedName>
        <fullName evidence="13">Odorant receptor</fullName>
    </recommendedName>
</protein>
<feature type="transmembrane region" description="Helical" evidence="10">
    <location>
        <begin position="287"/>
        <end position="308"/>
    </location>
</feature>
<dbReference type="PANTHER" id="PTHR21137:SF35">
    <property type="entry name" value="ODORANT RECEPTOR 19A-RELATED"/>
    <property type="match status" value="1"/>
</dbReference>
<dbReference type="GO" id="GO:0004984">
    <property type="term" value="F:olfactory receptor activity"/>
    <property type="evidence" value="ECO:0007669"/>
    <property type="project" value="InterPro"/>
</dbReference>
<sequence length="643" mass="73963">MDSYFNLIVRFSNFMGYDISNKFQSNPIIRIVLLIYKTLVFILLLLVVLQSFSNAFMKSFKTFNDLKSAMSAIFGIRGLLMNIYLIINFNKCAKLMERMKKSDILTKEHEKNQALFKTAKRVGLSIFICNIVSIWSYSIGGYIEIIKSLFTGQQPNPEVVFIYEIFWPFDPSDYLPWTLYWFSFALHYWQWSCVLVNFVILYITVYLTGSFNNLQTELEEIINGSDIRSVNGTKDMIRNFIDRHNEATRYAEELKSLAGFPIIIFIGEASLMICFLGFSVLVADASMMMISIIALCNHLVDIFIIFWASDILKESSLGIMDTISLSSYYKLDKTLKKQLILIMIAAKKPKKLSGLGFFDLELEKYTTDHDRNQKLFKNGKNMAIYVFVANIISTWTYSISGYIEIISCLFTGRDPNPALVFTYELYWPFNPSNYLPWTLFWFSFASIYWIWSSGLVNLVILYISVYITGCFNNLQAEIIEIVNGCESRSASDTRKMFKHFIDRHNEITSCMDDLISFAGFPIIIFIGQASIMICFLGMYAIMGDISILFVSGIGMVMHLLDIFTVFWAGDILNESTLGVMDAIGSSDFYKLDNCFKKQLILILKMATKPKKLSGLGFFELELEKFTTVISSAYSYFTLIKQFY</sequence>
<feature type="transmembrane region" description="Helical" evidence="10">
    <location>
        <begin position="188"/>
        <end position="207"/>
    </location>
</feature>
<evidence type="ECO:0000313" key="11">
    <source>
        <dbReference type="EMBL" id="CAG9803672.1"/>
    </source>
</evidence>
<dbReference type="OrthoDB" id="7760781at2759"/>
<feature type="transmembrane region" description="Helical" evidence="10">
    <location>
        <begin position="28"/>
        <end position="49"/>
    </location>
</feature>
<reference evidence="11" key="1">
    <citation type="submission" date="2022-01" db="EMBL/GenBank/DDBJ databases">
        <authorList>
            <person name="King R."/>
        </authorList>
    </citation>
    <scope>NUCLEOTIDE SEQUENCE</scope>
</reference>
<dbReference type="PANTHER" id="PTHR21137">
    <property type="entry name" value="ODORANT RECEPTOR"/>
    <property type="match status" value="1"/>
</dbReference>
<evidence type="ECO:0000256" key="8">
    <source>
        <dbReference type="ARBA" id="ARBA00023170"/>
    </source>
</evidence>